<dbReference type="PROSITE" id="PS51421">
    <property type="entry name" value="RAS"/>
    <property type="match status" value="1"/>
</dbReference>
<organism evidence="4 5">
    <name type="scientific">Acrasis kona</name>
    <dbReference type="NCBI Taxonomy" id="1008807"/>
    <lineage>
        <taxon>Eukaryota</taxon>
        <taxon>Discoba</taxon>
        <taxon>Heterolobosea</taxon>
        <taxon>Tetramitia</taxon>
        <taxon>Eutetramitia</taxon>
        <taxon>Acrasidae</taxon>
        <taxon>Acrasis</taxon>
    </lineage>
</organism>
<dbReference type="GO" id="GO:0003924">
    <property type="term" value="F:GTPase activity"/>
    <property type="evidence" value="ECO:0007669"/>
    <property type="project" value="InterPro"/>
</dbReference>
<dbReference type="SMART" id="SM00173">
    <property type="entry name" value="RAS"/>
    <property type="match status" value="1"/>
</dbReference>
<dbReference type="GO" id="GO:0007165">
    <property type="term" value="P:signal transduction"/>
    <property type="evidence" value="ECO:0007669"/>
    <property type="project" value="InterPro"/>
</dbReference>
<keyword evidence="2" id="KW-0342">GTP-binding</keyword>
<dbReference type="EMBL" id="JAOPGA020001436">
    <property type="protein sequence ID" value="KAL0488390.1"/>
    <property type="molecule type" value="Genomic_DNA"/>
</dbReference>
<dbReference type="SUPFAM" id="SSF52540">
    <property type="entry name" value="P-loop containing nucleoside triphosphate hydrolases"/>
    <property type="match status" value="1"/>
</dbReference>
<comment type="caution">
    <text evidence="4">The sequence shown here is derived from an EMBL/GenBank/DDBJ whole genome shotgun (WGS) entry which is preliminary data.</text>
</comment>
<accession>A0AAW2ZG16</accession>
<reference evidence="4 5" key="1">
    <citation type="submission" date="2024-03" db="EMBL/GenBank/DDBJ databases">
        <title>The Acrasis kona genome and developmental transcriptomes reveal deep origins of eukaryotic multicellular pathways.</title>
        <authorList>
            <person name="Sheikh S."/>
            <person name="Fu C.-J."/>
            <person name="Brown M.W."/>
            <person name="Baldauf S.L."/>
        </authorList>
    </citation>
    <scope>NUCLEOTIDE SEQUENCE [LARGE SCALE GENOMIC DNA]</scope>
    <source>
        <strain evidence="4 5">ATCC MYA-3509</strain>
    </source>
</reference>
<proteinExistence type="predicted"/>
<dbReference type="NCBIfam" id="TIGR00231">
    <property type="entry name" value="small_GTP"/>
    <property type="match status" value="1"/>
</dbReference>
<dbReference type="Proteomes" id="UP001431209">
    <property type="component" value="Unassembled WGS sequence"/>
</dbReference>
<evidence type="ECO:0000256" key="3">
    <source>
        <dbReference type="SAM" id="MobiDB-lite"/>
    </source>
</evidence>
<feature type="region of interest" description="Disordered" evidence="3">
    <location>
        <begin position="196"/>
        <end position="215"/>
    </location>
</feature>
<dbReference type="PROSITE" id="PS51419">
    <property type="entry name" value="RAB"/>
    <property type="match status" value="1"/>
</dbReference>
<protein>
    <submittedName>
        <fullName evidence="4">Ras GTPase</fullName>
    </submittedName>
</protein>
<evidence type="ECO:0000256" key="1">
    <source>
        <dbReference type="ARBA" id="ARBA00022741"/>
    </source>
</evidence>
<keyword evidence="5" id="KW-1185">Reference proteome</keyword>
<dbReference type="Pfam" id="PF00071">
    <property type="entry name" value="Ras"/>
    <property type="match status" value="1"/>
</dbReference>
<keyword evidence="1" id="KW-0547">Nucleotide-binding</keyword>
<name>A0AAW2ZG16_9EUKA</name>
<dbReference type="GO" id="GO:0016020">
    <property type="term" value="C:membrane"/>
    <property type="evidence" value="ECO:0007669"/>
    <property type="project" value="InterPro"/>
</dbReference>
<evidence type="ECO:0000256" key="2">
    <source>
        <dbReference type="ARBA" id="ARBA00023134"/>
    </source>
</evidence>
<gene>
    <name evidence="4" type="ORF">AKO1_015560</name>
</gene>
<dbReference type="InterPro" id="IPR005225">
    <property type="entry name" value="Small_GTP-bd"/>
</dbReference>
<evidence type="ECO:0000313" key="4">
    <source>
        <dbReference type="EMBL" id="KAL0488390.1"/>
    </source>
</evidence>
<dbReference type="PRINTS" id="PR00449">
    <property type="entry name" value="RASTRNSFRMNG"/>
</dbReference>
<dbReference type="PANTHER" id="PTHR24070">
    <property type="entry name" value="RAS, DI-RAS, AND RHEB FAMILY MEMBERS OF SMALL GTPASE SUPERFAMILY"/>
    <property type="match status" value="1"/>
</dbReference>
<dbReference type="InterPro" id="IPR020849">
    <property type="entry name" value="Small_GTPase_Ras-type"/>
</dbReference>
<dbReference type="Gene3D" id="3.40.50.300">
    <property type="entry name" value="P-loop containing nucleotide triphosphate hydrolases"/>
    <property type="match status" value="1"/>
</dbReference>
<dbReference type="GO" id="GO:0005525">
    <property type="term" value="F:GTP binding"/>
    <property type="evidence" value="ECO:0007669"/>
    <property type="project" value="UniProtKB-KW"/>
</dbReference>
<evidence type="ECO:0000313" key="5">
    <source>
        <dbReference type="Proteomes" id="UP001431209"/>
    </source>
</evidence>
<sequence>MLKFDYLIGVVGPRQCGKTSIIKQFISKTFSEVHDETIEEIYTTKIHVDITEATGYVGEKDNISCSVDILDTGGSMESSVSENHLKKCDGYLVVCSCEDKSSFSECLKYIDYLKRLKEGPIAAVIVQNKCDTEEQIRPTLNFGIAYPLLKTSARTNNGIEEVFRKVICEIVYVEFTSGVLTEGRMREMDRRCLHLKTTRRGSPSKTPSPSSLTVPKFSPLKRLISLDTFTKIK</sequence>
<dbReference type="AlphaFoldDB" id="A0AAW2ZG16"/>
<dbReference type="SMART" id="SM00175">
    <property type="entry name" value="RAB"/>
    <property type="match status" value="1"/>
</dbReference>
<dbReference type="InterPro" id="IPR027417">
    <property type="entry name" value="P-loop_NTPase"/>
</dbReference>
<feature type="compositionally biased region" description="Low complexity" evidence="3">
    <location>
        <begin position="200"/>
        <end position="215"/>
    </location>
</feature>
<dbReference type="InterPro" id="IPR001806">
    <property type="entry name" value="Small_GTPase"/>
</dbReference>